<sequence>WKLWAKEDDHYLQQFTANPDGGFSIVNYSCLKGRSQPKFVATNNEYCQPAWTKKLTLL</sequence>
<reference evidence="1 2" key="1">
    <citation type="submission" date="2017-05" db="EMBL/GenBank/DDBJ databases">
        <title>Genome sequence for an aflatoxigenic pathogen of Argentinian peanut, Aspergillus arachidicola.</title>
        <authorList>
            <person name="Moore G."/>
            <person name="Beltz S.B."/>
            <person name="Mack B.M."/>
        </authorList>
    </citation>
    <scope>NUCLEOTIDE SEQUENCE [LARGE SCALE GENOMIC DNA]</scope>
    <source>
        <strain evidence="1 2">CBS 117610</strain>
    </source>
</reference>
<evidence type="ECO:0000313" key="2">
    <source>
        <dbReference type="Proteomes" id="UP000231358"/>
    </source>
</evidence>
<comment type="caution">
    <text evidence="1">The sequence shown here is derived from an EMBL/GenBank/DDBJ whole genome shotgun (WGS) entry which is preliminary data.</text>
</comment>
<keyword evidence="2" id="KW-1185">Reference proteome</keyword>
<proteinExistence type="predicted"/>
<feature type="non-terminal residue" evidence="1">
    <location>
        <position position="1"/>
    </location>
</feature>
<dbReference type="EMBL" id="NEXV01000203">
    <property type="protein sequence ID" value="PIG87024.1"/>
    <property type="molecule type" value="Genomic_DNA"/>
</dbReference>
<dbReference type="Proteomes" id="UP000231358">
    <property type="component" value="Unassembled WGS sequence"/>
</dbReference>
<organism evidence="1 2">
    <name type="scientific">Aspergillus arachidicola</name>
    <dbReference type="NCBI Taxonomy" id="656916"/>
    <lineage>
        <taxon>Eukaryota</taxon>
        <taxon>Fungi</taxon>
        <taxon>Dikarya</taxon>
        <taxon>Ascomycota</taxon>
        <taxon>Pezizomycotina</taxon>
        <taxon>Eurotiomycetes</taxon>
        <taxon>Eurotiomycetidae</taxon>
        <taxon>Eurotiales</taxon>
        <taxon>Aspergillaceae</taxon>
        <taxon>Aspergillus</taxon>
        <taxon>Aspergillus subgen. Circumdati</taxon>
    </lineage>
</organism>
<gene>
    <name evidence="1" type="ORF">AARAC_010414</name>
</gene>
<protein>
    <submittedName>
        <fullName evidence="1">Uncharacterized protein</fullName>
    </submittedName>
</protein>
<evidence type="ECO:0000313" key="1">
    <source>
        <dbReference type="EMBL" id="PIG87024.1"/>
    </source>
</evidence>
<accession>A0A2G7G2F6</accession>
<dbReference type="AlphaFoldDB" id="A0A2G7G2F6"/>
<name>A0A2G7G2F6_9EURO</name>